<evidence type="ECO:0000256" key="5">
    <source>
        <dbReference type="ARBA" id="ARBA00023242"/>
    </source>
</evidence>
<keyword evidence="2" id="KW-0805">Transcription regulation</keyword>
<dbReference type="SUPFAM" id="SSF55455">
    <property type="entry name" value="SRF-like"/>
    <property type="match status" value="1"/>
</dbReference>
<accession>A0A397ZCR5</accession>
<reference evidence="7 8" key="1">
    <citation type="submission" date="2018-06" db="EMBL/GenBank/DDBJ databases">
        <title>WGS assembly of Brassica rapa FPsc.</title>
        <authorList>
            <person name="Bowman J."/>
            <person name="Kohchi T."/>
            <person name="Yamato K."/>
            <person name="Jenkins J."/>
            <person name="Shu S."/>
            <person name="Ishizaki K."/>
            <person name="Yamaoka S."/>
            <person name="Nishihama R."/>
            <person name="Nakamura Y."/>
            <person name="Berger F."/>
            <person name="Adam C."/>
            <person name="Aki S."/>
            <person name="Althoff F."/>
            <person name="Araki T."/>
            <person name="Arteaga-Vazquez M."/>
            <person name="Balasubrmanian S."/>
            <person name="Bauer D."/>
            <person name="Boehm C."/>
            <person name="Briginshaw L."/>
            <person name="Caballero-Perez J."/>
            <person name="Catarino B."/>
            <person name="Chen F."/>
            <person name="Chiyoda S."/>
            <person name="Chovatia M."/>
            <person name="Davies K."/>
            <person name="Delmans M."/>
            <person name="Demura T."/>
            <person name="Dierschke T."/>
            <person name="Dolan L."/>
            <person name="Dorantes-Acosta A."/>
            <person name="Eklund D."/>
            <person name="Florent S."/>
            <person name="Flores-Sandoval E."/>
            <person name="Fujiyama A."/>
            <person name="Fukuzawa H."/>
            <person name="Galik B."/>
            <person name="Grimanelli D."/>
            <person name="Grimwood J."/>
            <person name="Grossniklaus U."/>
            <person name="Hamada T."/>
            <person name="Haseloff J."/>
            <person name="Hetherington A."/>
            <person name="Higo A."/>
            <person name="Hirakawa Y."/>
            <person name="Hundley H."/>
            <person name="Ikeda Y."/>
            <person name="Inoue K."/>
            <person name="Inoue S."/>
            <person name="Ishida S."/>
            <person name="Jia Q."/>
            <person name="Kakita M."/>
            <person name="Kanazawa T."/>
            <person name="Kawai Y."/>
            <person name="Kawashima T."/>
            <person name="Kennedy M."/>
            <person name="Kinose K."/>
            <person name="Kinoshita T."/>
            <person name="Kohara Y."/>
            <person name="Koide E."/>
            <person name="Komatsu K."/>
            <person name="Kopischke S."/>
            <person name="Kubo M."/>
            <person name="Kyozuka J."/>
            <person name="Lagercrantz U."/>
            <person name="Lin S."/>
            <person name="Lindquist E."/>
            <person name="Lipzen A."/>
            <person name="Lu C."/>
            <person name="Luna E."/>
            <person name="Martienssen R."/>
            <person name="Minamino N."/>
            <person name="Mizutani M."/>
            <person name="Mizutani M."/>
            <person name="Mochizuki N."/>
            <person name="Monte I."/>
            <person name="Mosher R."/>
            <person name="Nagasaki H."/>
            <person name="Nakagami H."/>
            <person name="Naramoto S."/>
            <person name="Nishitani K."/>
            <person name="Ohtani M."/>
            <person name="Okamoto T."/>
            <person name="Okumura M."/>
            <person name="Phillips J."/>
            <person name="Pollak B."/>
            <person name="Reinders A."/>
            <person name="Roevekamp M."/>
            <person name="Sano R."/>
            <person name="Sawa S."/>
            <person name="Schmid M."/>
            <person name="Shirakawa M."/>
            <person name="Solano R."/>
            <person name="Spunde A."/>
            <person name="Suetsugu N."/>
            <person name="Sugano S."/>
            <person name="Sugiyama A."/>
            <person name="Sun R."/>
            <person name="Suzuki Y."/>
            <person name="Takenaka M."/>
            <person name="Takezawa D."/>
            <person name="Tomogane H."/>
            <person name="Tsuzuki M."/>
            <person name="Ueda T."/>
            <person name="Umeda M."/>
            <person name="Ward J."/>
            <person name="Watanabe Y."/>
            <person name="Yazaki K."/>
            <person name="Yokoyama R."/>
            <person name="Yoshitake Y."/>
            <person name="Yotsui I."/>
            <person name="Zachgo S."/>
            <person name="Schmutz J."/>
        </authorList>
    </citation>
    <scope>NUCLEOTIDE SEQUENCE [LARGE SCALE GENOMIC DNA]</scope>
    <source>
        <strain evidence="8">cv. B-3</strain>
    </source>
</reference>
<evidence type="ECO:0000256" key="4">
    <source>
        <dbReference type="ARBA" id="ARBA00023163"/>
    </source>
</evidence>
<dbReference type="GO" id="GO:0000987">
    <property type="term" value="F:cis-regulatory region sequence-specific DNA binding"/>
    <property type="evidence" value="ECO:0007669"/>
    <property type="project" value="InterPro"/>
</dbReference>
<keyword evidence="3" id="KW-0238">DNA-binding</keyword>
<comment type="subcellular location">
    <subcellularLocation>
        <location evidence="1">Nucleus</location>
    </subcellularLocation>
</comment>
<evidence type="ECO:0000256" key="2">
    <source>
        <dbReference type="ARBA" id="ARBA00023015"/>
    </source>
</evidence>
<gene>
    <name evidence="7" type="ORF">BRARA_E02331</name>
</gene>
<dbReference type="InterPro" id="IPR002100">
    <property type="entry name" value="TF_MADSbox"/>
</dbReference>
<dbReference type="Gene3D" id="3.40.1810.10">
    <property type="entry name" value="Transcription factor, MADS-box"/>
    <property type="match status" value="1"/>
</dbReference>
<keyword evidence="4" id="KW-0804">Transcription</keyword>
<dbReference type="Pfam" id="PF00319">
    <property type="entry name" value="SRF-TF"/>
    <property type="match status" value="1"/>
</dbReference>
<dbReference type="GO" id="GO:0046983">
    <property type="term" value="F:protein dimerization activity"/>
    <property type="evidence" value="ECO:0007669"/>
    <property type="project" value="InterPro"/>
</dbReference>
<dbReference type="Proteomes" id="UP000264353">
    <property type="component" value="Chromosome A5"/>
</dbReference>
<dbReference type="AlphaFoldDB" id="A0A397ZCR5"/>
<name>A0A397ZCR5_BRACM</name>
<dbReference type="CDD" id="cd00266">
    <property type="entry name" value="MADS_SRF_like"/>
    <property type="match status" value="1"/>
</dbReference>
<evidence type="ECO:0000259" key="6">
    <source>
        <dbReference type="PROSITE" id="PS50066"/>
    </source>
</evidence>
<organism evidence="7 8">
    <name type="scientific">Brassica campestris</name>
    <name type="common">Field mustard</name>
    <dbReference type="NCBI Taxonomy" id="3711"/>
    <lineage>
        <taxon>Eukaryota</taxon>
        <taxon>Viridiplantae</taxon>
        <taxon>Streptophyta</taxon>
        <taxon>Embryophyta</taxon>
        <taxon>Tracheophyta</taxon>
        <taxon>Spermatophyta</taxon>
        <taxon>Magnoliopsida</taxon>
        <taxon>eudicotyledons</taxon>
        <taxon>Gunneridae</taxon>
        <taxon>Pentapetalae</taxon>
        <taxon>rosids</taxon>
        <taxon>malvids</taxon>
        <taxon>Brassicales</taxon>
        <taxon>Brassicaceae</taxon>
        <taxon>Brassiceae</taxon>
        <taxon>Brassica</taxon>
    </lineage>
</organism>
<protein>
    <recommendedName>
        <fullName evidence="6">MADS-box domain-containing protein</fullName>
    </recommendedName>
</protein>
<evidence type="ECO:0000256" key="3">
    <source>
        <dbReference type="ARBA" id="ARBA00023125"/>
    </source>
</evidence>
<dbReference type="InterPro" id="IPR036879">
    <property type="entry name" value="TF_MADSbox_sf"/>
</dbReference>
<sequence length="371" mass="42447">MSSSSLACLPSSSSSQIRQNHFQKTSSLKATSLAKRQVTVFKKARELSILCGIEVCVIYYGSEGELKTWPKDREKVKDMARRYSQLSDMKRRKGQDDLDKFLKKINKEDSKKKKKMKKVKVESSCKYPDWDPRFDNCSVEQLTELIQSLEHSETKLQHRLRGAVESQRQRNMYYTTMTGQEQMNHLQQHSNQVSMDQYNHGTGTLPQLPVSTSGFNQSQSLAPLPNSLTIHQNPNMESYSRLLGVQETGINELLSMNMLPYNNNNNINTNNVNVFPNQFHQNSYNMEDYSGFLGVQETGINNMSSEDYSGLLWTQGTGINGLQNMNMFGYNNNSNNNAYGFSHHQPVQYPGQRAPLGFQYMDRSTQNIRPL</sequence>
<dbReference type="PRINTS" id="PR00404">
    <property type="entry name" value="MADSDOMAIN"/>
</dbReference>
<dbReference type="EMBL" id="CM010632">
    <property type="protein sequence ID" value="RID63315.1"/>
    <property type="molecule type" value="Genomic_DNA"/>
</dbReference>
<keyword evidence="5" id="KW-0539">Nucleus</keyword>
<dbReference type="GO" id="GO:0005634">
    <property type="term" value="C:nucleus"/>
    <property type="evidence" value="ECO:0007669"/>
    <property type="project" value="UniProtKB-SubCell"/>
</dbReference>
<evidence type="ECO:0000313" key="8">
    <source>
        <dbReference type="Proteomes" id="UP000264353"/>
    </source>
</evidence>
<feature type="domain" description="MADS-box" evidence="6">
    <location>
        <begin position="29"/>
        <end position="73"/>
    </location>
</feature>
<dbReference type="PROSITE" id="PS50066">
    <property type="entry name" value="MADS_BOX_2"/>
    <property type="match status" value="1"/>
</dbReference>
<dbReference type="InterPro" id="IPR033897">
    <property type="entry name" value="SRF-like_MADS-box"/>
</dbReference>
<dbReference type="SMART" id="SM00432">
    <property type="entry name" value="MADS"/>
    <property type="match status" value="1"/>
</dbReference>
<evidence type="ECO:0000256" key="1">
    <source>
        <dbReference type="ARBA" id="ARBA00004123"/>
    </source>
</evidence>
<dbReference type="GO" id="GO:0000981">
    <property type="term" value="F:DNA-binding transcription factor activity, RNA polymerase II-specific"/>
    <property type="evidence" value="ECO:0007669"/>
    <property type="project" value="InterPro"/>
</dbReference>
<dbReference type="GO" id="GO:0045944">
    <property type="term" value="P:positive regulation of transcription by RNA polymerase II"/>
    <property type="evidence" value="ECO:0007669"/>
    <property type="project" value="InterPro"/>
</dbReference>
<proteinExistence type="predicted"/>
<evidence type="ECO:0000313" key="7">
    <source>
        <dbReference type="EMBL" id="RID63315.1"/>
    </source>
</evidence>